<dbReference type="Gene3D" id="2.150.10.10">
    <property type="entry name" value="Serralysin-like metalloprotease, C-terminal"/>
    <property type="match status" value="1"/>
</dbReference>
<dbReference type="SUPFAM" id="SSF101967">
    <property type="entry name" value="Adhesin YadA, collagen-binding domain"/>
    <property type="match status" value="1"/>
</dbReference>
<dbReference type="SUPFAM" id="SSF57625">
    <property type="entry name" value="Invertebrate chitin-binding proteins"/>
    <property type="match status" value="2"/>
</dbReference>
<feature type="domain" description="Chitin-binding type-2" evidence="3">
    <location>
        <begin position="407"/>
        <end position="468"/>
    </location>
</feature>
<dbReference type="GO" id="GO:0005576">
    <property type="term" value="C:extracellular region"/>
    <property type="evidence" value="ECO:0007669"/>
    <property type="project" value="InterPro"/>
</dbReference>
<protein>
    <recommendedName>
        <fullName evidence="3">Chitin-binding type-2 domain-containing protein</fullName>
    </recommendedName>
</protein>
<organism evidence="4 5">
    <name type="scientific">Meganyctiphanes norvegica</name>
    <name type="common">Northern krill</name>
    <name type="synonym">Thysanopoda norvegica</name>
    <dbReference type="NCBI Taxonomy" id="48144"/>
    <lineage>
        <taxon>Eukaryota</taxon>
        <taxon>Metazoa</taxon>
        <taxon>Ecdysozoa</taxon>
        <taxon>Arthropoda</taxon>
        <taxon>Crustacea</taxon>
        <taxon>Multicrustacea</taxon>
        <taxon>Malacostraca</taxon>
        <taxon>Eumalacostraca</taxon>
        <taxon>Eucarida</taxon>
        <taxon>Euphausiacea</taxon>
        <taxon>Euphausiidae</taxon>
        <taxon>Meganyctiphanes</taxon>
    </lineage>
</organism>
<dbReference type="GO" id="GO:0008061">
    <property type="term" value="F:chitin binding"/>
    <property type="evidence" value="ECO:0007669"/>
    <property type="project" value="InterPro"/>
</dbReference>
<feature type="region of interest" description="Disordered" evidence="1">
    <location>
        <begin position="282"/>
        <end position="405"/>
    </location>
</feature>
<evidence type="ECO:0000313" key="5">
    <source>
        <dbReference type="Proteomes" id="UP001497623"/>
    </source>
</evidence>
<reference evidence="4 5" key="1">
    <citation type="submission" date="2024-05" db="EMBL/GenBank/DDBJ databases">
        <authorList>
            <person name="Wallberg A."/>
        </authorList>
    </citation>
    <scope>NUCLEOTIDE SEQUENCE [LARGE SCALE GENOMIC DNA]</scope>
</reference>
<sequence length="468" mass="46872">MSILAHLSTLLLISVSLEVQLTSACDSGDPTTFNTFLCSDCGTLVACFGGTEYAIPCGSGEVCGNDGASATVDACFPISDSTNTKASQCSCDASSTSASYTADPYNPAAYLACIPGDAAPEALQCTGTDVFLEGQIPPCGEAPPTEPTTTPAPTTTPTPFTCDAIGFQADESVCNKYWLCAAADDASPTEVNCDAGQVFNEATLACFDPCDSSAETFSCAPGLSGGVVDSVNCSVFHICVNGAPIGQPIPCGSEEYFDGTACVTGACPDAENPCFTCTPTTTAPSTTSTMTGSTSTISDSTSSMGDSTSTLSGSTSTMTGSTSTMTGSTSTMTGSTSTMTGSTSTMTGSTSTMIGSTSAMTDSTSTMAGSTTTGSTMSSSTSSPSIPSGMPFSSTTPSDSTTATGGVPDCASATEAGYFANAETCKTFYACESDDAGGYVLKEYTCPGSLVFDPTNNYCNLANLVPGC</sequence>
<dbReference type="InterPro" id="IPR002557">
    <property type="entry name" value="Chitin-bd_dom"/>
</dbReference>
<dbReference type="Gene3D" id="2.170.140.10">
    <property type="entry name" value="Chitin binding domain"/>
    <property type="match status" value="2"/>
</dbReference>
<keyword evidence="5" id="KW-1185">Reference proteome</keyword>
<dbReference type="PROSITE" id="PS50940">
    <property type="entry name" value="CHIT_BIND_II"/>
    <property type="match status" value="2"/>
</dbReference>
<dbReference type="Pfam" id="PF01607">
    <property type="entry name" value="CBM_14"/>
    <property type="match status" value="2"/>
</dbReference>
<dbReference type="EMBL" id="CAXKWB010025233">
    <property type="protein sequence ID" value="CAL4127664.1"/>
    <property type="molecule type" value="Genomic_DNA"/>
</dbReference>
<comment type="caution">
    <text evidence="4">The sequence shown here is derived from an EMBL/GenBank/DDBJ whole genome shotgun (WGS) entry which is preliminary data.</text>
</comment>
<evidence type="ECO:0000256" key="2">
    <source>
        <dbReference type="SAM" id="SignalP"/>
    </source>
</evidence>
<keyword evidence="2" id="KW-0732">Signal</keyword>
<feature type="domain" description="Chitin-binding type-2" evidence="3">
    <location>
        <begin position="159"/>
        <end position="221"/>
    </location>
</feature>
<dbReference type="InterPro" id="IPR011049">
    <property type="entry name" value="Serralysin-like_metalloprot_C"/>
</dbReference>
<proteinExistence type="predicted"/>
<dbReference type="Proteomes" id="UP001497623">
    <property type="component" value="Unassembled WGS sequence"/>
</dbReference>
<dbReference type="SMART" id="SM00494">
    <property type="entry name" value="ChtBD2"/>
    <property type="match status" value="3"/>
</dbReference>
<evidence type="ECO:0000313" key="4">
    <source>
        <dbReference type="EMBL" id="CAL4127664.1"/>
    </source>
</evidence>
<feature type="signal peptide" evidence="2">
    <location>
        <begin position="1"/>
        <end position="24"/>
    </location>
</feature>
<dbReference type="InterPro" id="IPR036508">
    <property type="entry name" value="Chitin-bd_dom_sf"/>
</dbReference>
<evidence type="ECO:0000256" key="1">
    <source>
        <dbReference type="SAM" id="MobiDB-lite"/>
    </source>
</evidence>
<accession>A0AAV2RKT8</accession>
<feature type="chain" id="PRO_5043382635" description="Chitin-binding type-2 domain-containing protein" evidence="2">
    <location>
        <begin position="25"/>
        <end position="468"/>
    </location>
</feature>
<dbReference type="AlphaFoldDB" id="A0AAV2RKT8"/>
<feature type="compositionally biased region" description="Low complexity" evidence="1">
    <location>
        <begin position="282"/>
        <end position="404"/>
    </location>
</feature>
<name>A0AAV2RKT8_MEGNR</name>
<gene>
    <name evidence="4" type="ORF">MNOR_LOCUS25902</name>
</gene>
<evidence type="ECO:0000259" key="3">
    <source>
        <dbReference type="PROSITE" id="PS50940"/>
    </source>
</evidence>